<accession>A0A1M6IB29</accession>
<dbReference type="EMBL" id="FQZA01000007">
    <property type="protein sequence ID" value="SHJ31669.1"/>
    <property type="molecule type" value="Genomic_DNA"/>
</dbReference>
<dbReference type="Proteomes" id="UP000184040">
    <property type="component" value="Unassembled WGS sequence"/>
</dbReference>
<evidence type="ECO:0000256" key="1">
    <source>
        <dbReference type="SAM" id="MobiDB-lite"/>
    </source>
</evidence>
<gene>
    <name evidence="2" type="ORF">SAMN04488012_107103</name>
</gene>
<organism evidence="2 3">
    <name type="scientific">Palleronia salina</name>
    <dbReference type="NCBI Taxonomy" id="313368"/>
    <lineage>
        <taxon>Bacteria</taxon>
        <taxon>Pseudomonadati</taxon>
        <taxon>Pseudomonadota</taxon>
        <taxon>Alphaproteobacteria</taxon>
        <taxon>Rhodobacterales</taxon>
        <taxon>Roseobacteraceae</taxon>
        <taxon>Palleronia</taxon>
    </lineage>
</organism>
<protein>
    <recommendedName>
        <fullName evidence="4">DUF4169 domain-containing protein</fullName>
    </recommendedName>
</protein>
<dbReference type="InterPro" id="IPR025227">
    <property type="entry name" value="DUF4169"/>
</dbReference>
<reference evidence="2 3" key="1">
    <citation type="submission" date="2016-11" db="EMBL/GenBank/DDBJ databases">
        <authorList>
            <person name="Jaros S."/>
            <person name="Januszkiewicz K."/>
            <person name="Wedrychowicz H."/>
        </authorList>
    </citation>
    <scope>NUCLEOTIDE SEQUENCE [LARGE SCALE GENOMIC DNA]</scope>
    <source>
        <strain evidence="2 3">DSM 26892</strain>
    </source>
</reference>
<keyword evidence="3" id="KW-1185">Reference proteome</keyword>
<proteinExistence type="predicted"/>
<evidence type="ECO:0008006" key="4">
    <source>
        <dbReference type="Google" id="ProtNLM"/>
    </source>
</evidence>
<dbReference type="Pfam" id="PF13770">
    <property type="entry name" value="DUF4169"/>
    <property type="match status" value="1"/>
</dbReference>
<evidence type="ECO:0000313" key="2">
    <source>
        <dbReference type="EMBL" id="SHJ31669.1"/>
    </source>
</evidence>
<dbReference type="STRING" id="313368.SAMN04488012_107103"/>
<feature type="region of interest" description="Disordered" evidence="1">
    <location>
        <begin position="1"/>
        <end position="42"/>
    </location>
</feature>
<dbReference type="AlphaFoldDB" id="A0A1M6IB29"/>
<name>A0A1M6IB29_9RHOB</name>
<evidence type="ECO:0000313" key="3">
    <source>
        <dbReference type="Proteomes" id="UP000184040"/>
    </source>
</evidence>
<dbReference type="RefSeq" id="WP_073128917.1">
    <property type="nucleotide sequence ID" value="NZ_FQZA01000007.1"/>
</dbReference>
<sequence length="61" mass="6745">MSDGPINLNKARKARQRSDDKARADANAAKHGRSKAERVAEAARTDRARALLDGHKFTEDE</sequence>